<name>A0AAV4DRG3_9GAST</name>
<feature type="region of interest" description="Disordered" evidence="1">
    <location>
        <begin position="100"/>
        <end position="130"/>
    </location>
</feature>
<dbReference type="EMBL" id="BLXT01008234">
    <property type="protein sequence ID" value="GFO46903.1"/>
    <property type="molecule type" value="Genomic_DNA"/>
</dbReference>
<evidence type="ECO:0000313" key="3">
    <source>
        <dbReference type="Proteomes" id="UP000735302"/>
    </source>
</evidence>
<evidence type="ECO:0000313" key="2">
    <source>
        <dbReference type="EMBL" id="GFO46903.1"/>
    </source>
</evidence>
<dbReference type="Proteomes" id="UP000735302">
    <property type="component" value="Unassembled WGS sequence"/>
</dbReference>
<feature type="compositionally biased region" description="Acidic residues" evidence="1">
    <location>
        <begin position="109"/>
        <end position="130"/>
    </location>
</feature>
<sequence length="130" mass="14941">MSFADILILVLKESDTGQQSYEIKICQAEMHGVNDRAQIPDCQRVGQAEDKLNLESQVPRFVSHHGGQKFEIPVAVNETLTSKLKPVVFHNVTDMWRRIGEEGKKRDVEEEMEEEKEEEESDRDEGQLEV</sequence>
<evidence type="ECO:0000256" key="1">
    <source>
        <dbReference type="SAM" id="MobiDB-lite"/>
    </source>
</evidence>
<organism evidence="2 3">
    <name type="scientific">Plakobranchus ocellatus</name>
    <dbReference type="NCBI Taxonomy" id="259542"/>
    <lineage>
        <taxon>Eukaryota</taxon>
        <taxon>Metazoa</taxon>
        <taxon>Spiralia</taxon>
        <taxon>Lophotrochozoa</taxon>
        <taxon>Mollusca</taxon>
        <taxon>Gastropoda</taxon>
        <taxon>Heterobranchia</taxon>
        <taxon>Euthyneura</taxon>
        <taxon>Panpulmonata</taxon>
        <taxon>Sacoglossa</taxon>
        <taxon>Placobranchoidea</taxon>
        <taxon>Plakobranchidae</taxon>
        <taxon>Plakobranchus</taxon>
    </lineage>
</organism>
<reference evidence="2 3" key="1">
    <citation type="journal article" date="2021" name="Elife">
        <title>Chloroplast acquisition without the gene transfer in kleptoplastic sea slugs, Plakobranchus ocellatus.</title>
        <authorList>
            <person name="Maeda T."/>
            <person name="Takahashi S."/>
            <person name="Yoshida T."/>
            <person name="Shimamura S."/>
            <person name="Takaki Y."/>
            <person name="Nagai Y."/>
            <person name="Toyoda A."/>
            <person name="Suzuki Y."/>
            <person name="Arimoto A."/>
            <person name="Ishii H."/>
            <person name="Satoh N."/>
            <person name="Nishiyama T."/>
            <person name="Hasebe M."/>
            <person name="Maruyama T."/>
            <person name="Minagawa J."/>
            <person name="Obokata J."/>
            <person name="Shigenobu S."/>
        </authorList>
    </citation>
    <scope>NUCLEOTIDE SEQUENCE [LARGE SCALE GENOMIC DNA]</scope>
</reference>
<dbReference type="AlphaFoldDB" id="A0AAV4DRG3"/>
<protein>
    <submittedName>
        <fullName evidence="2">Uncharacterized protein</fullName>
    </submittedName>
</protein>
<gene>
    <name evidence="2" type="ORF">PoB_007340800</name>
</gene>
<keyword evidence="3" id="KW-1185">Reference proteome</keyword>
<accession>A0AAV4DRG3</accession>
<proteinExistence type="predicted"/>
<comment type="caution">
    <text evidence="2">The sequence shown here is derived from an EMBL/GenBank/DDBJ whole genome shotgun (WGS) entry which is preliminary data.</text>
</comment>